<dbReference type="Pfam" id="PF13416">
    <property type="entry name" value="SBP_bac_8"/>
    <property type="match status" value="1"/>
</dbReference>
<gene>
    <name evidence="6" type="ORF">HNP49_002999</name>
</gene>
<organism evidence="6 7">
    <name type="scientific">Pseudomonas fluvialis</name>
    <dbReference type="NCBI Taxonomy" id="1793966"/>
    <lineage>
        <taxon>Bacteria</taxon>
        <taxon>Pseudomonadati</taxon>
        <taxon>Pseudomonadota</taxon>
        <taxon>Gammaproteobacteria</taxon>
        <taxon>Pseudomonadales</taxon>
        <taxon>Pseudomonadaceae</taxon>
        <taxon>Pseudomonas</taxon>
    </lineage>
</organism>
<evidence type="ECO:0000256" key="2">
    <source>
        <dbReference type="ARBA" id="ARBA00022448"/>
    </source>
</evidence>
<evidence type="ECO:0000256" key="3">
    <source>
        <dbReference type="ARBA" id="ARBA00022729"/>
    </source>
</evidence>
<dbReference type="GO" id="GO:0042597">
    <property type="term" value="C:periplasmic space"/>
    <property type="evidence" value="ECO:0007669"/>
    <property type="project" value="UniProtKB-SubCell"/>
</dbReference>
<dbReference type="Proteomes" id="UP000557193">
    <property type="component" value="Unassembled WGS sequence"/>
</dbReference>
<reference evidence="6 7" key="1">
    <citation type="submission" date="2020-08" db="EMBL/GenBank/DDBJ databases">
        <title>Functional genomics of gut bacteria from endangered species of beetles.</title>
        <authorList>
            <person name="Carlos-Shanley C."/>
        </authorList>
    </citation>
    <scope>NUCLEOTIDE SEQUENCE [LARGE SCALE GENOMIC DNA]</scope>
    <source>
        <strain evidence="6 7">S00202</strain>
    </source>
</reference>
<evidence type="ECO:0000256" key="1">
    <source>
        <dbReference type="ARBA" id="ARBA00004418"/>
    </source>
</evidence>
<dbReference type="GO" id="GO:0019808">
    <property type="term" value="F:polyamine binding"/>
    <property type="evidence" value="ECO:0007669"/>
    <property type="project" value="InterPro"/>
</dbReference>
<feature type="chain" id="PRO_5030575607" evidence="5">
    <location>
        <begin position="20"/>
        <end position="350"/>
    </location>
</feature>
<dbReference type="PIRSF" id="PIRSF019574">
    <property type="entry name" value="Periplasmic_polyamine_BP"/>
    <property type="match status" value="1"/>
</dbReference>
<dbReference type="Gene3D" id="3.40.190.10">
    <property type="entry name" value="Periplasmic binding protein-like II"/>
    <property type="match status" value="2"/>
</dbReference>
<keyword evidence="3 5" id="KW-0732">Signal</keyword>
<keyword evidence="7" id="KW-1185">Reference proteome</keyword>
<dbReference type="GO" id="GO:0015846">
    <property type="term" value="P:polyamine transport"/>
    <property type="evidence" value="ECO:0007669"/>
    <property type="project" value="InterPro"/>
</dbReference>
<dbReference type="InterPro" id="IPR006059">
    <property type="entry name" value="SBP"/>
</dbReference>
<dbReference type="RefSeq" id="WP_184684591.1">
    <property type="nucleotide sequence ID" value="NZ_JACHLL010000005.1"/>
</dbReference>
<dbReference type="PRINTS" id="PR00909">
    <property type="entry name" value="SPERMDNBNDNG"/>
</dbReference>
<accession>A0A7X0BUB3</accession>
<dbReference type="EMBL" id="JACHLL010000005">
    <property type="protein sequence ID" value="MBB6342817.1"/>
    <property type="molecule type" value="Genomic_DNA"/>
</dbReference>
<dbReference type="SUPFAM" id="SSF53850">
    <property type="entry name" value="Periplasmic binding protein-like II"/>
    <property type="match status" value="1"/>
</dbReference>
<feature type="signal peptide" evidence="5">
    <location>
        <begin position="1"/>
        <end position="19"/>
    </location>
</feature>
<sequence>MRRLLAPLLLLLCPALSQAEDVIQVWNWNDYIAPQVLKDFEKDTGIRVEYRTFSTAEELDEALQSDAAIDVAVPSHDSLPGMIKAGRLQPLDLGLLPNRQHLDKAILSKLAAFDPQNRYAVPYLWGTVGLAVNVPQAEAALGGPVPNSWNLLFDPAMSGKLASCGIAMIDSSNEALAVLLNYQGRNLAHSSPKQLKRAGDTLASLRPNLRYIDSERYIADLANGKLCVAFAWVGDALAAADAGQPVSFMVPDEGSALFIDNMVIPTSSKRADLAHRFINYLLQPQVAALTSGEVLYPNPNKDASQFMDDNLQQQLAQVNTAKRRLFAPEALPDKLEVAKEEVWSQFKGKP</sequence>
<evidence type="ECO:0000256" key="4">
    <source>
        <dbReference type="ARBA" id="ARBA00022764"/>
    </source>
</evidence>
<comment type="subcellular location">
    <subcellularLocation>
        <location evidence="1">Periplasm</location>
    </subcellularLocation>
</comment>
<dbReference type="PANTHER" id="PTHR30222">
    <property type="entry name" value="SPERMIDINE/PUTRESCINE-BINDING PERIPLASMIC PROTEIN"/>
    <property type="match status" value="1"/>
</dbReference>
<proteinExistence type="predicted"/>
<evidence type="ECO:0000313" key="7">
    <source>
        <dbReference type="Proteomes" id="UP000557193"/>
    </source>
</evidence>
<evidence type="ECO:0000256" key="5">
    <source>
        <dbReference type="SAM" id="SignalP"/>
    </source>
</evidence>
<name>A0A7X0BUB3_9PSED</name>
<dbReference type="PANTHER" id="PTHR30222:SF18">
    <property type="entry name" value="BIFUNCTIONAL POLYHYDROXYBUTYRATE SYNTHASE _ ABC TRANSPORTER PERIPLASMIC BINDING PROTEIN-RELATED"/>
    <property type="match status" value="1"/>
</dbReference>
<keyword evidence="2" id="KW-0813">Transport</keyword>
<comment type="caution">
    <text evidence="6">The sequence shown here is derived from an EMBL/GenBank/DDBJ whole genome shotgun (WGS) entry which is preliminary data.</text>
</comment>
<dbReference type="InterPro" id="IPR001188">
    <property type="entry name" value="Sperm_putr-bd"/>
</dbReference>
<evidence type="ECO:0000313" key="6">
    <source>
        <dbReference type="EMBL" id="MBB6342817.1"/>
    </source>
</evidence>
<keyword evidence="4" id="KW-0574">Periplasm</keyword>
<dbReference type="AlphaFoldDB" id="A0A7X0BUB3"/>
<protein>
    <submittedName>
        <fullName evidence="6">Putrescine transport system substrate-binding protein</fullName>
    </submittedName>
</protein>